<dbReference type="NCBIfam" id="TIGR01787">
    <property type="entry name" value="squalene_cyclas"/>
    <property type="match status" value="1"/>
</dbReference>
<reference evidence="6" key="1">
    <citation type="submission" date="2019-03" db="EMBL/GenBank/DDBJ databases">
        <title>WGS assembly of Setaria viridis.</title>
        <authorList>
            <person name="Huang P."/>
            <person name="Jenkins J."/>
            <person name="Grimwood J."/>
            <person name="Barry K."/>
            <person name="Healey A."/>
            <person name="Mamidi S."/>
            <person name="Sreedasyam A."/>
            <person name="Shu S."/>
            <person name="Feldman M."/>
            <person name="Wu J."/>
            <person name="Yu Y."/>
            <person name="Chen C."/>
            <person name="Johnson J."/>
            <person name="Rokhsar D."/>
            <person name="Baxter I."/>
            <person name="Schmutz J."/>
            <person name="Brutnell T."/>
            <person name="Kellogg E."/>
        </authorList>
    </citation>
    <scope>NUCLEOTIDE SEQUENCE [LARGE SCALE GENOMIC DNA]</scope>
</reference>
<dbReference type="Proteomes" id="UP000298652">
    <property type="component" value="Chromosome 5"/>
</dbReference>
<dbReference type="PANTHER" id="PTHR11764:SF89">
    <property type="entry name" value="TERPENE CYCLASE_MUTASE FAMILY MEMBER"/>
    <property type="match status" value="1"/>
</dbReference>
<name>A0A4U6UG63_SETVI</name>
<dbReference type="GO" id="GO:0016104">
    <property type="term" value="P:triterpenoid biosynthetic process"/>
    <property type="evidence" value="ECO:0007669"/>
    <property type="project" value="InterPro"/>
</dbReference>
<dbReference type="InterPro" id="IPR018333">
    <property type="entry name" value="Squalene_cyclase"/>
</dbReference>
<keyword evidence="7" id="KW-1185">Reference proteome</keyword>
<dbReference type="InterPro" id="IPR032697">
    <property type="entry name" value="SQ_cyclase_N"/>
</dbReference>
<dbReference type="Gramene" id="TKW14312">
    <property type="protein sequence ID" value="TKW14312"/>
    <property type="gene ID" value="SEVIR_5G160300v2"/>
</dbReference>
<feature type="domain" description="Squalene cyclase N-terminal" evidence="5">
    <location>
        <begin position="98"/>
        <end position="358"/>
    </location>
</feature>
<dbReference type="Pfam" id="PF13243">
    <property type="entry name" value="SQHop_cyclase_C"/>
    <property type="match status" value="1"/>
</dbReference>
<dbReference type="AlphaFoldDB" id="A0A4U6UG63"/>
<comment type="similarity">
    <text evidence="1 3">Belongs to the terpene cyclase/mutase family.</text>
</comment>
<evidence type="ECO:0000256" key="3">
    <source>
        <dbReference type="RuleBase" id="RU362003"/>
    </source>
</evidence>
<proteinExistence type="inferred from homology"/>
<evidence type="ECO:0000313" key="7">
    <source>
        <dbReference type="Proteomes" id="UP000298652"/>
    </source>
</evidence>
<dbReference type="FunFam" id="1.50.10.20:FF:000011">
    <property type="entry name" value="Terpene cyclase/mutase family member"/>
    <property type="match status" value="1"/>
</dbReference>
<dbReference type="SUPFAM" id="SSF48239">
    <property type="entry name" value="Terpenoid cyclases/Protein prenyltransferases"/>
    <property type="match status" value="2"/>
</dbReference>
<keyword evidence="2" id="KW-0677">Repeat</keyword>
<sequence length="758" mass="86801">MWRLKVAEGGGPWMQSKNGFLGREEWVFDPNLGTPSEHAEVERLRQEFTKNRFHKKESQDLLLRMQYANLNKPGANVPVSRLEENAEVTEEIVLGSLRRAMSCFSILQAEDGHWPGDYSGLMYITPLWVFALYVTGTLNVILSTEHIYEICRYIYNHQNEDGGWGNQVLSPSTMFGSCMNYTTLRLLGQELHGKNNALAKGRAWILSHGTATAAPQWAKIFLSIIGAYDWSGNTPIIPELWMVPTFLPIYPGRFWCYTRIVYMAMAYICGKKFVGPITPTIFAIREELYDIPYNEIDWSKACDTCAKEDIIYPRSLMQNVARTCLNKFIEPLFTCWPFSKLRDRALNHLMERIHYEDETTQYVGLGSVTKALNMICCWIENADSDAFKKHLPRIFDYLWISEDGMKSKVVDGCQCWETSFIVQAFCSTNLVNEFSSTLQKAYLFIRNSQVVENPPGDQNYWHRHISRGSWTLSTTDSGWSVSDCTAEALKALLLLPKSYPNLVEELIGEERLLDAADCLLSFMNKDGSFSTYERKRTGSWVEILNPSESFRNIVADYPSVECTSSVIQALVLFRESYPNYRSNDICECVKKAARFIENSQQIDGSWYGTWGICFTYGTFFAVKGLLAAGRTYENSYSIKKACDFLLLKQLNSGGWGESYLSCVRQVYVQGDCAHAVNTAWAMLALLYAGQIDRDPAPLHHAAKELINIQMQTGEFPQQGHVGNFNSSMYFNYPNYRNLFPIWALGEYHRRFFHRREVK</sequence>
<gene>
    <name evidence="6" type="ORF">SEVIR_5G160300v2</name>
</gene>
<evidence type="ECO:0000259" key="5">
    <source>
        <dbReference type="Pfam" id="PF13249"/>
    </source>
</evidence>
<dbReference type="PANTHER" id="PTHR11764">
    <property type="entry name" value="TERPENE CYCLASE/MUTASE FAMILY MEMBER"/>
    <property type="match status" value="1"/>
</dbReference>
<protein>
    <recommendedName>
        <fullName evidence="3">Terpene cyclase/mutase family member</fullName>
        <ecNumber evidence="3">5.4.99.-</ecNumber>
    </recommendedName>
</protein>
<dbReference type="PROSITE" id="PS01074">
    <property type="entry name" value="TERPENE_SYNTHASES"/>
    <property type="match status" value="1"/>
</dbReference>
<accession>A0A4U6UG63</accession>
<dbReference type="GO" id="GO:0005811">
    <property type="term" value="C:lipid droplet"/>
    <property type="evidence" value="ECO:0007669"/>
    <property type="project" value="InterPro"/>
</dbReference>
<keyword evidence="3" id="KW-0413">Isomerase</keyword>
<dbReference type="InterPro" id="IPR032696">
    <property type="entry name" value="SQ_cyclase_C"/>
</dbReference>
<dbReference type="EMBL" id="CM016556">
    <property type="protein sequence ID" value="TKW14312.1"/>
    <property type="molecule type" value="Genomic_DNA"/>
</dbReference>
<dbReference type="EC" id="5.4.99.-" evidence="3"/>
<evidence type="ECO:0000259" key="4">
    <source>
        <dbReference type="Pfam" id="PF13243"/>
    </source>
</evidence>
<dbReference type="Pfam" id="PF13249">
    <property type="entry name" value="SQHop_cyclase_N"/>
    <property type="match status" value="1"/>
</dbReference>
<dbReference type="CDD" id="cd02892">
    <property type="entry name" value="SQCY_1"/>
    <property type="match status" value="1"/>
</dbReference>
<dbReference type="GO" id="GO:0016866">
    <property type="term" value="F:intramolecular transferase activity"/>
    <property type="evidence" value="ECO:0007669"/>
    <property type="project" value="InterPro"/>
</dbReference>
<evidence type="ECO:0000313" key="6">
    <source>
        <dbReference type="EMBL" id="TKW14312.1"/>
    </source>
</evidence>
<evidence type="ECO:0000256" key="1">
    <source>
        <dbReference type="ARBA" id="ARBA00009755"/>
    </source>
</evidence>
<dbReference type="InterPro" id="IPR008930">
    <property type="entry name" value="Terpenoid_cyclase/PrenylTrfase"/>
</dbReference>
<feature type="domain" description="Squalene cyclase C-terminal" evidence="4">
    <location>
        <begin position="415"/>
        <end position="748"/>
    </location>
</feature>
<organism evidence="6 7">
    <name type="scientific">Setaria viridis</name>
    <name type="common">Green bristlegrass</name>
    <name type="synonym">Setaria italica subsp. viridis</name>
    <dbReference type="NCBI Taxonomy" id="4556"/>
    <lineage>
        <taxon>Eukaryota</taxon>
        <taxon>Viridiplantae</taxon>
        <taxon>Streptophyta</taxon>
        <taxon>Embryophyta</taxon>
        <taxon>Tracheophyta</taxon>
        <taxon>Spermatophyta</taxon>
        <taxon>Magnoliopsida</taxon>
        <taxon>Liliopsida</taxon>
        <taxon>Poales</taxon>
        <taxon>Poaceae</taxon>
        <taxon>PACMAD clade</taxon>
        <taxon>Panicoideae</taxon>
        <taxon>Panicodae</taxon>
        <taxon>Paniceae</taxon>
        <taxon>Cenchrinae</taxon>
        <taxon>Setaria</taxon>
    </lineage>
</organism>
<dbReference type="InterPro" id="IPR002365">
    <property type="entry name" value="Terpene_synthase_CS"/>
</dbReference>
<dbReference type="Gene3D" id="1.50.10.20">
    <property type="match status" value="2"/>
</dbReference>
<evidence type="ECO:0000256" key="2">
    <source>
        <dbReference type="ARBA" id="ARBA00022737"/>
    </source>
</evidence>